<evidence type="ECO:0000313" key="2">
    <source>
        <dbReference type="Proteomes" id="UP000198406"/>
    </source>
</evidence>
<keyword evidence="2" id="KW-1185">Reference proteome</keyword>
<sequence length="298" mass="33909">MVMIHTTGYVALVGQEDADKGYSIAQVREIAKQHHYKEISLNETSRGISFSKDNVRINVYYTTGTVGTCVNHPVRGKTQLFRRNLSPPELKQLFQNPRQHTGKGYYRKHAGHKWKNSQTGTFLSDFASRWEYVTEMTNSKADTAVLKKFMDEVYTLLFGTSKQAPRLNRNNPQALERCVLRFLVVKQAIQDGAKGVAAKDEISSVKPLSDYAAHINGSDATQMNRLAGLLRTLPKPVRVEVCAWIVGMLEEDHVLVNKKKKLCATDENVRLPHLEYSKFFYTKRQCQYLDLTYGVIMS</sequence>
<dbReference type="Proteomes" id="UP000198406">
    <property type="component" value="Unassembled WGS sequence"/>
</dbReference>
<accession>A0A1Z5K976</accession>
<protein>
    <submittedName>
        <fullName evidence="1">Uncharacterized protein</fullName>
    </submittedName>
</protein>
<evidence type="ECO:0000313" key="1">
    <source>
        <dbReference type="EMBL" id="GAX22787.1"/>
    </source>
</evidence>
<dbReference type="EMBL" id="BDSP01000190">
    <property type="protein sequence ID" value="GAX22787.1"/>
    <property type="molecule type" value="Genomic_DNA"/>
</dbReference>
<reference evidence="1 2" key="1">
    <citation type="journal article" date="2015" name="Plant Cell">
        <title>Oil accumulation by the oleaginous diatom Fistulifera solaris as revealed by the genome and transcriptome.</title>
        <authorList>
            <person name="Tanaka T."/>
            <person name="Maeda Y."/>
            <person name="Veluchamy A."/>
            <person name="Tanaka M."/>
            <person name="Abida H."/>
            <person name="Marechal E."/>
            <person name="Bowler C."/>
            <person name="Muto M."/>
            <person name="Sunaga Y."/>
            <person name="Tanaka M."/>
            <person name="Yoshino T."/>
            <person name="Taniguchi T."/>
            <person name="Fukuda Y."/>
            <person name="Nemoto M."/>
            <person name="Matsumoto M."/>
            <person name="Wong P.S."/>
            <person name="Aburatani S."/>
            <person name="Fujibuchi W."/>
        </authorList>
    </citation>
    <scope>NUCLEOTIDE SEQUENCE [LARGE SCALE GENOMIC DNA]</scope>
    <source>
        <strain evidence="1 2">JPCC DA0580</strain>
    </source>
</reference>
<dbReference type="AlphaFoldDB" id="A0A1Z5K976"/>
<gene>
    <name evidence="1" type="ORF">FisN_11Hu322</name>
</gene>
<dbReference type="OrthoDB" id="509720at2759"/>
<name>A0A1Z5K976_FISSO</name>
<dbReference type="InParanoid" id="A0A1Z5K976"/>
<proteinExistence type="predicted"/>
<organism evidence="1 2">
    <name type="scientific">Fistulifera solaris</name>
    <name type="common">Oleaginous diatom</name>
    <dbReference type="NCBI Taxonomy" id="1519565"/>
    <lineage>
        <taxon>Eukaryota</taxon>
        <taxon>Sar</taxon>
        <taxon>Stramenopiles</taxon>
        <taxon>Ochrophyta</taxon>
        <taxon>Bacillariophyta</taxon>
        <taxon>Bacillariophyceae</taxon>
        <taxon>Bacillariophycidae</taxon>
        <taxon>Naviculales</taxon>
        <taxon>Naviculaceae</taxon>
        <taxon>Fistulifera</taxon>
    </lineage>
</organism>
<comment type="caution">
    <text evidence="1">The sequence shown here is derived from an EMBL/GenBank/DDBJ whole genome shotgun (WGS) entry which is preliminary data.</text>
</comment>